<name>A0AAV8XGM1_9CUCU</name>
<dbReference type="EMBL" id="JAPWTK010000637">
    <property type="protein sequence ID" value="KAJ8937605.1"/>
    <property type="molecule type" value="Genomic_DNA"/>
</dbReference>
<feature type="compositionally biased region" description="Basic and acidic residues" evidence="1">
    <location>
        <begin position="324"/>
        <end position="340"/>
    </location>
</feature>
<feature type="compositionally biased region" description="Basic residues" evidence="1">
    <location>
        <begin position="373"/>
        <end position="382"/>
    </location>
</feature>
<feature type="compositionally biased region" description="Polar residues" evidence="1">
    <location>
        <begin position="94"/>
        <end position="130"/>
    </location>
</feature>
<evidence type="ECO:0000313" key="2">
    <source>
        <dbReference type="EMBL" id="KAJ8937605.1"/>
    </source>
</evidence>
<feature type="compositionally biased region" description="Low complexity" evidence="1">
    <location>
        <begin position="401"/>
        <end position="414"/>
    </location>
</feature>
<feature type="compositionally biased region" description="Basic and acidic residues" evidence="1">
    <location>
        <begin position="383"/>
        <end position="395"/>
    </location>
</feature>
<evidence type="ECO:0000256" key="1">
    <source>
        <dbReference type="SAM" id="MobiDB-lite"/>
    </source>
</evidence>
<feature type="region of interest" description="Disordered" evidence="1">
    <location>
        <begin position="94"/>
        <end position="134"/>
    </location>
</feature>
<dbReference type="Proteomes" id="UP001162162">
    <property type="component" value="Unassembled WGS sequence"/>
</dbReference>
<feature type="compositionally biased region" description="Basic and acidic residues" evidence="1">
    <location>
        <begin position="349"/>
        <end position="360"/>
    </location>
</feature>
<feature type="region of interest" description="Disordered" evidence="1">
    <location>
        <begin position="251"/>
        <end position="431"/>
    </location>
</feature>
<keyword evidence="3" id="KW-1185">Reference proteome</keyword>
<feature type="region of interest" description="Disordered" evidence="1">
    <location>
        <begin position="17"/>
        <end position="40"/>
    </location>
</feature>
<protein>
    <submittedName>
        <fullName evidence="2">Uncharacterized protein</fullName>
    </submittedName>
</protein>
<sequence>MQLENLVKAHLIKVVPTQANPRNLQEAHSSSKSQSSSASSIPTTNPFPFFFPNPSLLYTPLGLGGLNPFTLQPGMSAAYDTLAQQCGLLNGSLNPAASPNSSTKLNKSGSQRIPSSCTTTAASQNKPLRSSSRDAHLQQLLLPHDTQILESISKAATSLDVSLKQSKSDKKEDKRRALESLRGMLPTDFSSSVKDKKSSIPGLADFTKLLEAQVTQSVSKKSQEQQMKEAFEQFSKTNAELMAKALVEEQSKEISEYQDKLPIEEDLPPPKKIKESQEKSRTPTPITTLTATSVAHAINEQEGVDIETLLPPSTVVKSSSLSPEKAEVKEKSPEPPKEEEPPPEISTKVTEETPKEEQSKPEVPGEAENPPKKSTKRARGKRKSGEVPIDHESVIAKKNLRSSASRSAAAAAARQKLEAENAQRESENSAT</sequence>
<reference evidence="2" key="1">
    <citation type="journal article" date="2023" name="Insect Mol. Biol.">
        <title>Genome sequencing provides insights into the evolution of gene families encoding plant cell wall-degrading enzymes in longhorned beetles.</title>
        <authorList>
            <person name="Shin N.R."/>
            <person name="Okamura Y."/>
            <person name="Kirsch R."/>
            <person name="Pauchet Y."/>
        </authorList>
    </citation>
    <scope>NUCLEOTIDE SEQUENCE</scope>
    <source>
        <strain evidence="2">AMC_N1</strain>
    </source>
</reference>
<gene>
    <name evidence="2" type="ORF">NQ318_018418</name>
</gene>
<evidence type="ECO:0000313" key="3">
    <source>
        <dbReference type="Proteomes" id="UP001162162"/>
    </source>
</evidence>
<dbReference type="AlphaFoldDB" id="A0AAV8XGM1"/>
<proteinExistence type="predicted"/>
<feature type="compositionally biased region" description="Low complexity" evidence="1">
    <location>
        <begin position="282"/>
        <end position="292"/>
    </location>
</feature>
<feature type="compositionally biased region" description="Polar residues" evidence="1">
    <location>
        <begin position="17"/>
        <end position="28"/>
    </location>
</feature>
<comment type="caution">
    <text evidence="2">The sequence shown here is derived from an EMBL/GenBank/DDBJ whole genome shotgun (WGS) entry which is preliminary data.</text>
</comment>
<feature type="compositionally biased region" description="Low complexity" evidence="1">
    <location>
        <begin position="30"/>
        <end position="40"/>
    </location>
</feature>
<feature type="compositionally biased region" description="Basic and acidic residues" evidence="1">
    <location>
        <begin position="415"/>
        <end position="431"/>
    </location>
</feature>
<feature type="compositionally biased region" description="Basic and acidic residues" evidence="1">
    <location>
        <begin position="251"/>
        <end position="281"/>
    </location>
</feature>
<organism evidence="2 3">
    <name type="scientific">Aromia moschata</name>
    <dbReference type="NCBI Taxonomy" id="1265417"/>
    <lineage>
        <taxon>Eukaryota</taxon>
        <taxon>Metazoa</taxon>
        <taxon>Ecdysozoa</taxon>
        <taxon>Arthropoda</taxon>
        <taxon>Hexapoda</taxon>
        <taxon>Insecta</taxon>
        <taxon>Pterygota</taxon>
        <taxon>Neoptera</taxon>
        <taxon>Endopterygota</taxon>
        <taxon>Coleoptera</taxon>
        <taxon>Polyphaga</taxon>
        <taxon>Cucujiformia</taxon>
        <taxon>Chrysomeloidea</taxon>
        <taxon>Cerambycidae</taxon>
        <taxon>Cerambycinae</taxon>
        <taxon>Callichromatini</taxon>
        <taxon>Aromia</taxon>
    </lineage>
</organism>
<accession>A0AAV8XGM1</accession>